<accession>A0A518VCL1</accession>
<dbReference type="SUPFAM" id="SSF47729">
    <property type="entry name" value="IHF-like DNA-binding proteins"/>
    <property type="match status" value="1"/>
</dbReference>
<evidence type="ECO:0000256" key="1">
    <source>
        <dbReference type="ARBA" id="ARBA00010529"/>
    </source>
</evidence>
<dbReference type="InterPro" id="IPR010992">
    <property type="entry name" value="IHF-like_DNA-bd_dom_sf"/>
</dbReference>
<dbReference type="GO" id="GO:0030527">
    <property type="term" value="F:structural constituent of chromatin"/>
    <property type="evidence" value="ECO:0007669"/>
    <property type="project" value="InterPro"/>
</dbReference>
<dbReference type="InterPro" id="IPR000119">
    <property type="entry name" value="Hist_DNA-bd"/>
</dbReference>
<dbReference type="PANTHER" id="PTHR33175">
    <property type="entry name" value="DNA-BINDING PROTEIN HU"/>
    <property type="match status" value="1"/>
</dbReference>
<dbReference type="Pfam" id="PF00216">
    <property type="entry name" value="Bac_DNA_binding"/>
    <property type="match status" value="1"/>
</dbReference>
<comment type="similarity">
    <text evidence="1 4">Belongs to the bacterial histone-like protein family.</text>
</comment>
<organism evidence="5 6">
    <name type="scientific">Brevibacillus laterosporus</name>
    <name type="common">Bacillus laterosporus</name>
    <dbReference type="NCBI Taxonomy" id="1465"/>
    <lineage>
        <taxon>Bacteria</taxon>
        <taxon>Bacillati</taxon>
        <taxon>Bacillota</taxon>
        <taxon>Bacilli</taxon>
        <taxon>Bacillales</taxon>
        <taxon>Paenibacillaceae</taxon>
        <taxon>Brevibacillus</taxon>
    </lineage>
</organism>
<protein>
    <submittedName>
        <fullName evidence="5">HU family DNA-binding protein</fullName>
    </submittedName>
</protein>
<keyword evidence="3 5" id="KW-0238">DNA-binding</keyword>
<dbReference type="SMART" id="SM00411">
    <property type="entry name" value="BHL"/>
    <property type="match status" value="1"/>
</dbReference>
<dbReference type="CDD" id="cd13831">
    <property type="entry name" value="HU"/>
    <property type="match status" value="1"/>
</dbReference>
<evidence type="ECO:0000256" key="2">
    <source>
        <dbReference type="ARBA" id="ARBA00023067"/>
    </source>
</evidence>
<dbReference type="Gene3D" id="4.10.520.10">
    <property type="entry name" value="IHF-like DNA-binding proteins"/>
    <property type="match status" value="1"/>
</dbReference>
<reference evidence="5 6" key="1">
    <citation type="submission" date="2018-11" db="EMBL/GenBank/DDBJ databases">
        <title>Phylogenetic determinants of toxin gene distribution in genomes of Brevibacillus laterosporus.</title>
        <authorList>
            <person name="Glare T.R."/>
            <person name="Durrant A."/>
            <person name="Berry C."/>
            <person name="Palma L."/>
            <person name="Ormskirk M."/>
            <person name="Cox M.O."/>
        </authorList>
    </citation>
    <scope>NUCLEOTIDE SEQUENCE [LARGE SCALE GENOMIC DNA]</scope>
    <source>
        <strain evidence="5 6">1821L</strain>
    </source>
</reference>
<gene>
    <name evidence="5" type="ORF">EEL30_22095</name>
</gene>
<dbReference type="Proteomes" id="UP000319432">
    <property type="component" value="Chromosome"/>
</dbReference>
<evidence type="ECO:0000256" key="3">
    <source>
        <dbReference type="ARBA" id="ARBA00023125"/>
    </source>
</evidence>
<proteinExistence type="inferred from homology"/>
<sequence length="106" mass="11509">MNKTELSAKVAEKLEVSKKGAGVYVDAVLDAITDALVTGDKVKLAGFGTFEVRDRAARKGYNPKMLKELKEQGVNEEEAKAQAQLDIAASKYPAFKVAKPLKDLIK</sequence>
<dbReference type="GO" id="GO:0030261">
    <property type="term" value="P:chromosome condensation"/>
    <property type="evidence" value="ECO:0007669"/>
    <property type="project" value="UniProtKB-KW"/>
</dbReference>
<evidence type="ECO:0000313" key="5">
    <source>
        <dbReference type="EMBL" id="QDX94736.1"/>
    </source>
</evidence>
<dbReference type="PRINTS" id="PR01727">
    <property type="entry name" value="DNABINDINGHU"/>
</dbReference>
<keyword evidence="2" id="KW-0226">DNA condensation</keyword>
<evidence type="ECO:0000256" key="4">
    <source>
        <dbReference type="RuleBase" id="RU003939"/>
    </source>
</evidence>
<dbReference type="EMBL" id="CP033464">
    <property type="protein sequence ID" value="QDX94736.1"/>
    <property type="molecule type" value="Genomic_DNA"/>
</dbReference>
<keyword evidence="6" id="KW-1185">Reference proteome</keyword>
<name>A0A518VCL1_BRELA</name>
<dbReference type="GO" id="GO:0003677">
    <property type="term" value="F:DNA binding"/>
    <property type="evidence" value="ECO:0007669"/>
    <property type="project" value="UniProtKB-KW"/>
</dbReference>
<dbReference type="PANTHER" id="PTHR33175:SF3">
    <property type="entry name" value="DNA-BINDING PROTEIN HU-BETA"/>
    <property type="match status" value="1"/>
</dbReference>
<dbReference type="AlphaFoldDB" id="A0A518VCL1"/>
<evidence type="ECO:0000313" key="6">
    <source>
        <dbReference type="Proteomes" id="UP000319432"/>
    </source>
</evidence>
<dbReference type="GO" id="GO:0005829">
    <property type="term" value="C:cytosol"/>
    <property type="evidence" value="ECO:0007669"/>
    <property type="project" value="TreeGrafter"/>
</dbReference>
<dbReference type="OrthoDB" id="9799835at2"/>